<keyword evidence="6 8" id="KW-0446">Lipid-binding</keyword>
<evidence type="ECO:0000256" key="4">
    <source>
        <dbReference type="ARBA" id="ARBA00022688"/>
    </source>
</evidence>
<reference evidence="11 12" key="1">
    <citation type="journal article" date="2024" name="G3 (Bethesda)">
        <title>Genome assembly of Hibiscus sabdariffa L. provides insights into metabolisms of medicinal natural products.</title>
        <authorList>
            <person name="Kim T."/>
        </authorList>
    </citation>
    <scope>NUCLEOTIDE SEQUENCE [LARGE SCALE GENOMIC DNA]</scope>
    <source>
        <strain evidence="11">TK-2024</strain>
        <tissue evidence="11">Old leaves</tissue>
    </source>
</reference>
<accession>A0ABR2T274</accession>
<dbReference type="Proteomes" id="UP001396334">
    <property type="component" value="Unassembled WGS sequence"/>
</dbReference>
<sequence length="221" mass="24407">MYPTAANRLLHHASLIKNSGGSHLRRLPILGIVITSSRFSTTADLQTSPNQTFHPSDSSTSSSSSSTAEDDSRHGSKNSRAEYEEEQARVLQTSLRHIIKFGWSEKAMIAGAKEVGVSPSIVGSFPRKEAALVERAMLVDEIWHAAGDEAFDIDWYVKRTFLGGIYSTTEIYMLTDRSPALFSLPFCNVFGGSCWCWNGEFFARICGQGVSEMKADMRMVP</sequence>
<evidence type="ECO:0000259" key="10">
    <source>
        <dbReference type="Pfam" id="PF08511"/>
    </source>
</evidence>
<dbReference type="PANTHER" id="PTHR21427">
    <property type="entry name" value="UBIQUINONE BIOSYNTHESIS PROTEIN COQ9, MITOCHONDRIAL"/>
    <property type="match status" value="1"/>
</dbReference>
<feature type="compositionally biased region" description="Basic and acidic residues" evidence="9">
    <location>
        <begin position="70"/>
        <end position="85"/>
    </location>
</feature>
<comment type="similarity">
    <text evidence="3 8">Belongs to the COQ9 family.</text>
</comment>
<gene>
    <name evidence="11" type="ORF">V6N11_055882</name>
</gene>
<comment type="pathway">
    <text evidence="2 8">Cofactor biosynthesis; ubiquinone biosynthesis.</text>
</comment>
<dbReference type="PANTHER" id="PTHR21427:SF19">
    <property type="entry name" value="UBIQUINONE BIOSYNTHESIS PROTEIN COQ9, MITOCHONDRIAL"/>
    <property type="match status" value="1"/>
</dbReference>
<evidence type="ECO:0000256" key="6">
    <source>
        <dbReference type="ARBA" id="ARBA00023121"/>
    </source>
</evidence>
<organism evidence="11 12">
    <name type="scientific">Hibiscus sabdariffa</name>
    <name type="common">roselle</name>
    <dbReference type="NCBI Taxonomy" id="183260"/>
    <lineage>
        <taxon>Eukaryota</taxon>
        <taxon>Viridiplantae</taxon>
        <taxon>Streptophyta</taxon>
        <taxon>Embryophyta</taxon>
        <taxon>Tracheophyta</taxon>
        <taxon>Spermatophyta</taxon>
        <taxon>Magnoliopsida</taxon>
        <taxon>eudicotyledons</taxon>
        <taxon>Gunneridae</taxon>
        <taxon>Pentapetalae</taxon>
        <taxon>rosids</taxon>
        <taxon>malvids</taxon>
        <taxon>Malvales</taxon>
        <taxon>Malvaceae</taxon>
        <taxon>Malvoideae</taxon>
        <taxon>Hibiscus</taxon>
    </lineage>
</organism>
<keyword evidence="12" id="KW-1185">Reference proteome</keyword>
<dbReference type="InterPro" id="IPR013718">
    <property type="entry name" value="COQ9_C"/>
</dbReference>
<feature type="region of interest" description="Disordered" evidence="9">
    <location>
        <begin position="45"/>
        <end position="85"/>
    </location>
</feature>
<comment type="function">
    <text evidence="8">Membrane-associated protein that warps the membrane surface to access and bind aromatic isoprenes with high specificity, including ubiquinone (CoQ) isoprene intermediates and presents them directly to Coq7, therefore facilitating the Coq7-mediated hydroxylase step. Participates in the biosynthesis of coenzyme Q, also named ubiquinone, an essential lipid-soluble electron transporter for aerobic cellular respiration.</text>
</comment>
<keyword evidence="4 8" id="KW-0831">Ubiquinone biosynthesis</keyword>
<evidence type="ECO:0000256" key="9">
    <source>
        <dbReference type="SAM" id="MobiDB-lite"/>
    </source>
</evidence>
<evidence type="ECO:0000256" key="3">
    <source>
        <dbReference type="ARBA" id="ARBA00010766"/>
    </source>
</evidence>
<proteinExistence type="inferred from homology"/>
<keyword evidence="5" id="KW-0809">Transit peptide</keyword>
<evidence type="ECO:0000313" key="11">
    <source>
        <dbReference type="EMBL" id="KAK9031586.1"/>
    </source>
</evidence>
<evidence type="ECO:0000313" key="12">
    <source>
        <dbReference type="Proteomes" id="UP001396334"/>
    </source>
</evidence>
<comment type="subcellular location">
    <subcellularLocation>
        <location evidence="1 8">Mitochondrion</location>
    </subcellularLocation>
</comment>
<evidence type="ECO:0000256" key="7">
    <source>
        <dbReference type="ARBA" id="ARBA00023128"/>
    </source>
</evidence>
<evidence type="ECO:0000256" key="5">
    <source>
        <dbReference type="ARBA" id="ARBA00022946"/>
    </source>
</evidence>
<name>A0ABR2T274_9ROSI</name>
<evidence type="ECO:0000256" key="2">
    <source>
        <dbReference type="ARBA" id="ARBA00004749"/>
    </source>
</evidence>
<evidence type="ECO:0000256" key="1">
    <source>
        <dbReference type="ARBA" id="ARBA00004173"/>
    </source>
</evidence>
<dbReference type="EMBL" id="JBBPBN010000009">
    <property type="protein sequence ID" value="KAK9031586.1"/>
    <property type="molecule type" value="Genomic_DNA"/>
</dbReference>
<feature type="compositionally biased region" description="Polar residues" evidence="9">
    <location>
        <begin position="45"/>
        <end position="55"/>
    </location>
</feature>
<feature type="domain" description="COQ9 C-terminal" evidence="10">
    <location>
        <begin position="131"/>
        <end position="180"/>
    </location>
</feature>
<dbReference type="Pfam" id="PF08511">
    <property type="entry name" value="COQ9"/>
    <property type="match status" value="1"/>
</dbReference>
<dbReference type="InterPro" id="IPR012762">
    <property type="entry name" value="Ubiq_biosynth_COQ9"/>
</dbReference>
<protein>
    <recommendedName>
        <fullName evidence="8">Ubiquinone biosynthesis protein</fullName>
    </recommendedName>
</protein>
<keyword evidence="7 8" id="KW-0496">Mitochondrion</keyword>
<evidence type="ECO:0000256" key="8">
    <source>
        <dbReference type="RuleBase" id="RU366063"/>
    </source>
</evidence>
<comment type="caution">
    <text evidence="11">The sequence shown here is derived from an EMBL/GenBank/DDBJ whole genome shotgun (WGS) entry which is preliminary data.</text>
</comment>
<feature type="compositionally biased region" description="Low complexity" evidence="9">
    <location>
        <begin position="56"/>
        <end position="67"/>
    </location>
</feature>